<feature type="binding site" evidence="7">
    <location>
        <position position="53"/>
    </location>
    <ligand>
        <name>[4Fe-4S] cluster</name>
        <dbReference type="ChEBI" id="CHEBI:49883"/>
        <note>4Fe-4S-S-AdoMet</note>
    </ligand>
</feature>
<dbReference type="SFLD" id="SFLDS00029">
    <property type="entry name" value="Radical_SAM"/>
    <property type="match status" value="1"/>
</dbReference>
<keyword evidence="3" id="KW-0479">Metal-binding</keyword>
<dbReference type="Proteomes" id="UP000265882">
    <property type="component" value="Unassembled WGS sequence"/>
</dbReference>
<dbReference type="GO" id="GO:0044272">
    <property type="term" value="P:sulfur compound biosynthetic process"/>
    <property type="evidence" value="ECO:0007669"/>
    <property type="project" value="UniProtKB-ARBA"/>
</dbReference>
<comment type="caution">
    <text evidence="10">The sequence shown here is derived from an EMBL/GenBank/DDBJ whole genome shotgun (WGS) entry which is preliminary data.</text>
</comment>
<dbReference type="GO" id="GO:0046872">
    <property type="term" value="F:metal ion binding"/>
    <property type="evidence" value="ECO:0007669"/>
    <property type="project" value="UniProtKB-KW"/>
</dbReference>
<dbReference type="Gene3D" id="3.20.20.70">
    <property type="entry name" value="Aldolase class I"/>
    <property type="match status" value="1"/>
</dbReference>
<reference evidence="10 11" key="1">
    <citation type="journal article" date="2017" name="ISME J.">
        <title>Energy and carbon metabolisms in a deep terrestrial subsurface fluid microbial community.</title>
        <authorList>
            <person name="Momper L."/>
            <person name="Jungbluth S.P."/>
            <person name="Lee M.D."/>
            <person name="Amend J.P."/>
        </authorList>
    </citation>
    <scope>NUCLEOTIDE SEQUENCE [LARGE SCALE GENOMIC DNA]</scope>
    <source>
        <strain evidence="10">SURF_5</strain>
    </source>
</reference>
<evidence type="ECO:0000256" key="8">
    <source>
        <dbReference type="PIRSR" id="PIRSR004762-2"/>
    </source>
</evidence>
<dbReference type="InterPro" id="IPR013785">
    <property type="entry name" value="Aldolase_TIM"/>
</dbReference>
<dbReference type="InterPro" id="IPR034422">
    <property type="entry name" value="HydE/PylB-like"/>
</dbReference>
<dbReference type="InterPro" id="IPR010722">
    <property type="entry name" value="BATS_dom"/>
</dbReference>
<dbReference type="GO" id="GO:0051539">
    <property type="term" value="F:4 iron, 4 sulfur cluster binding"/>
    <property type="evidence" value="ECO:0007669"/>
    <property type="project" value="UniProtKB-KW"/>
</dbReference>
<dbReference type="PANTHER" id="PTHR43726:SF1">
    <property type="entry name" value="BIOTIN SYNTHASE"/>
    <property type="match status" value="1"/>
</dbReference>
<accession>A0A3A4ND64</accession>
<dbReference type="InterPro" id="IPR024021">
    <property type="entry name" value="FeFe-hyd_HydE_rSAM"/>
</dbReference>
<dbReference type="InterPro" id="IPR058240">
    <property type="entry name" value="rSAM_sf"/>
</dbReference>
<proteinExistence type="predicted"/>
<name>A0A3A4ND64_ABYX5</name>
<dbReference type="SMART" id="SM00729">
    <property type="entry name" value="Elp3"/>
    <property type="match status" value="1"/>
</dbReference>
<evidence type="ECO:0000256" key="5">
    <source>
        <dbReference type="ARBA" id="ARBA00023014"/>
    </source>
</evidence>
<evidence type="ECO:0000256" key="1">
    <source>
        <dbReference type="ARBA" id="ARBA00022485"/>
    </source>
</evidence>
<evidence type="ECO:0000313" key="11">
    <source>
        <dbReference type="Proteomes" id="UP000265882"/>
    </source>
</evidence>
<dbReference type="SUPFAM" id="SSF102114">
    <property type="entry name" value="Radical SAM enzymes"/>
    <property type="match status" value="1"/>
</dbReference>
<gene>
    <name evidence="10" type="primary">hydE</name>
    <name evidence="10" type="ORF">C4520_18455</name>
</gene>
<dbReference type="PANTHER" id="PTHR43726">
    <property type="entry name" value="3-METHYLORNITHINE SYNTHASE"/>
    <property type="match status" value="1"/>
</dbReference>
<organism evidence="10 11">
    <name type="scientific">Abyssobacteria bacterium (strain SURF_5)</name>
    <dbReference type="NCBI Taxonomy" id="2093360"/>
    <lineage>
        <taxon>Bacteria</taxon>
        <taxon>Pseudomonadati</taxon>
        <taxon>Candidatus Hydrogenedentota</taxon>
        <taxon>Candidatus Abyssobacteria</taxon>
    </lineage>
</organism>
<protein>
    <submittedName>
        <fullName evidence="10">[FeFe] hydrogenase H-cluster radical SAM maturase HydE</fullName>
    </submittedName>
</protein>
<evidence type="ECO:0000256" key="2">
    <source>
        <dbReference type="ARBA" id="ARBA00022691"/>
    </source>
</evidence>
<keyword evidence="1 7" id="KW-0004">4Fe-4S</keyword>
<dbReference type="NCBIfam" id="TIGR03956">
    <property type="entry name" value="rSAM_HydE"/>
    <property type="match status" value="1"/>
</dbReference>
<dbReference type="CDD" id="cd01335">
    <property type="entry name" value="Radical_SAM"/>
    <property type="match status" value="1"/>
</dbReference>
<feature type="domain" description="Radical SAM core" evidence="9">
    <location>
        <begin position="35"/>
        <end position="259"/>
    </location>
</feature>
<evidence type="ECO:0000259" key="9">
    <source>
        <dbReference type="PROSITE" id="PS51918"/>
    </source>
</evidence>
<keyword evidence="4 7" id="KW-0408">Iron</keyword>
<feature type="binding site" evidence="8">
    <location>
        <position position="148"/>
    </location>
    <ligand>
        <name>S-adenosyl-L-methionine</name>
        <dbReference type="ChEBI" id="CHEBI:59789"/>
    </ligand>
</feature>
<dbReference type="GO" id="GO:0016740">
    <property type="term" value="F:transferase activity"/>
    <property type="evidence" value="ECO:0007669"/>
    <property type="project" value="TreeGrafter"/>
</dbReference>
<evidence type="ECO:0000256" key="6">
    <source>
        <dbReference type="ARBA" id="ARBA00034078"/>
    </source>
</evidence>
<evidence type="ECO:0000256" key="7">
    <source>
        <dbReference type="PIRSR" id="PIRSR004762-1"/>
    </source>
</evidence>
<dbReference type="InterPro" id="IPR007197">
    <property type="entry name" value="rSAM"/>
</dbReference>
<dbReference type="PIRSF" id="PIRSF004762">
    <property type="entry name" value="CHP00423"/>
    <property type="match status" value="1"/>
</dbReference>
<sequence length="349" mass="39687">MNHQEILEWLKEKDRRNLRELWRQADASRRLHVGDEVHLRGLTEISNHCVRQCGYCGLRAGNSYIERYRMNKTEIMECAGECVRREYGTIVLQAGEDYGIKTPALSNLIQRIKAETPLAVTLSMGERPLADLSEWRNAGADRYLLRFETSDRHLYELIHPAYKGRKSDRIVTLRVLKSLGYEIGGGVMVGIPGQTYESLARDIEIFRELDLDMIGIGPYLPHPQTPLGRGEWKRNISEAEQAPNDEETTLKMFALSRIACPEANIPATTALATLNPQSGIEAGLMRGANVLMPDLTPQRFRNNYQIYPDRQAIHDSHDLSLRRRLENIDRRPGVGPGGRFDRLSEIIAL</sequence>
<dbReference type="SFLD" id="SFLDG01060">
    <property type="entry name" value="BATS_domain_containing"/>
    <property type="match status" value="1"/>
</dbReference>
<keyword evidence="5 7" id="KW-0411">Iron-sulfur</keyword>
<evidence type="ECO:0000256" key="4">
    <source>
        <dbReference type="ARBA" id="ARBA00023004"/>
    </source>
</evidence>
<feature type="binding site" evidence="8">
    <location>
        <position position="220"/>
    </location>
    <ligand>
        <name>S-adenosyl-L-methionine</name>
        <dbReference type="ChEBI" id="CHEBI:59789"/>
    </ligand>
</feature>
<dbReference type="EMBL" id="QZKU01000127">
    <property type="protein sequence ID" value="RJP16615.1"/>
    <property type="molecule type" value="Genomic_DNA"/>
</dbReference>
<feature type="binding site" evidence="7">
    <location>
        <position position="56"/>
    </location>
    <ligand>
        <name>[4Fe-4S] cluster</name>
        <dbReference type="ChEBI" id="CHEBI:49883"/>
        <note>4Fe-4S-S-AdoMet</note>
    </ligand>
</feature>
<dbReference type="AlphaFoldDB" id="A0A3A4ND64"/>
<dbReference type="SFLD" id="SFLDG01082">
    <property type="entry name" value="B12-binding_domain_containing"/>
    <property type="match status" value="1"/>
</dbReference>
<evidence type="ECO:0000313" key="10">
    <source>
        <dbReference type="EMBL" id="RJP16615.1"/>
    </source>
</evidence>
<dbReference type="InterPro" id="IPR006638">
    <property type="entry name" value="Elp3/MiaA/NifB-like_rSAM"/>
</dbReference>
<dbReference type="Pfam" id="PF04055">
    <property type="entry name" value="Radical_SAM"/>
    <property type="match status" value="1"/>
</dbReference>
<evidence type="ECO:0000256" key="3">
    <source>
        <dbReference type="ARBA" id="ARBA00022723"/>
    </source>
</evidence>
<feature type="binding site" evidence="8">
    <location>
        <position position="123"/>
    </location>
    <ligand>
        <name>(3R)-3-methyl-D-ornithine</name>
        <dbReference type="ChEBI" id="CHEBI:64642"/>
    </ligand>
</feature>
<comment type="cofactor">
    <cofactor evidence="6">
        <name>[2Fe-2S] cluster</name>
        <dbReference type="ChEBI" id="CHEBI:190135"/>
    </cofactor>
</comment>
<keyword evidence="2 7" id="KW-0949">S-adenosyl-L-methionine</keyword>
<comment type="cofactor">
    <cofactor evidence="7">
        <name>[4Fe-4S] cluster</name>
        <dbReference type="ChEBI" id="CHEBI:49883"/>
    </cofactor>
    <text evidence="7">Binds 1 [4Fe-4S] cluster. The cluster is coordinated with 3 cysteines and an exchangeable S-adenosyl-L-methionine.</text>
</comment>
<dbReference type="PROSITE" id="PS51918">
    <property type="entry name" value="RADICAL_SAM"/>
    <property type="match status" value="1"/>
</dbReference>
<dbReference type="SFLD" id="SFLDG01280">
    <property type="entry name" value="HydE/PylB-like"/>
    <property type="match status" value="1"/>
</dbReference>
<dbReference type="SMART" id="SM00876">
    <property type="entry name" value="BATS"/>
    <property type="match status" value="1"/>
</dbReference>
<feature type="binding site" evidence="8">
    <location>
        <position position="169"/>
    </location>
    <ligand>
        <name>(3R)-3-methyl-D-ornithine</name>
        <dbReference type="ChEBI" id="CHEBI:64642"/>
    </ligand>
</feature>
<dbReference type="GO" id="GO:0042364">
    <property type="term" value="P:water-soluble vitamin biosynthetic process"/>
    <property type="evidence" value="ECO:0007669"/>
    <property type="project" value="UniProtKB-ARBA"/>
</dbReference>
<feature type="binding site" evidence="7">
    <location>
        <position position="49"/>
    </location>
    <ligand>
        <name>[4Fe-4S] cluster</name>
        <dbReference type="ChEBI" id="CHEBI:49883"/>
        <note>4Fe-4S-S-AdoMet</note>
    </ligand>
</feature>